<accession>Q0AT23</accession>
<dbReference type="CDD" id="cd02440">
    <property type="entry name" value="AdoMet_MTases"/>
    <property type="match status" value="1"/>
</dbReference>
<dbReference type="SUPFAM" id="SSF53335">
    <property type="entry name" value="S-adenosyl-L-methionine-dependent methyltransferases"/>
    <property type="match status" value="1"/>
</dbReference>
<dbReference type="Proteomes" id="UP000001964">
    <property type="component" value="Chromosome"/>
</dbReference>
<organism evidence="7 8">
    <name type="scientific">Maricaulis maris (strain MCS10)</name>
    <name type="common">Caulobacter maris</name>
    <dbReference type="NCBI Taxonomy" id="394221"/>
    <lineage>
        <taxon>Bacteria</taxon>
        <taxon>Pseudomonadati</taxon>
        <taxon>Pseudomonadota</taxon>
        <taxon>Alphaproteobacteria</taxon>
        <taxon>Maricaulales</taxon>
        <taxon>Maricaulaceae</taxon>
        <taxon>Maricaulis</taxon>
    </lineage>
</organism>
<dbReference type="PIRSF" id="PIRSF003085">
    <property type="entry name" value="CMAS"/>
    <property type="match status" value="1"/>
</dbReference>
<protein>
    <submittedName>
        <fullName evidence="7">Cyclopropane-fatty-acyl-phospholipid synthase</fullName>
    </submittedName>
</protein>
<feature type="active site" evidence="6">
    <location>
        <position position="389"/>
    </location>
</feature>
<gene>
    <name evidence="7" type="ordered locus">Mmar10_0271</name>
</gene>
<proteinExistence type="inferred from homology"/>
<dbReference type="KEGG" id="mmr:Mmar10_0271"/>
<keyword evidence="3" id="KW-0808">Transferase</keyword>
<dbReference type="OrthoDB" id="9782855at2"/>
<dbReference type="PANTHER" id="PTHR43667">
    <property type="entry name" value="CYCLOPROPANE-FATTY-ACYL-PHOSPHOLIPID SYNTHASE"/>
    <property type="match status" value="1"/>
</dbReference>
<evidence type="ECO:0000256" key="2">
    <source>
        <dbReference type="ARBA" id="ARBA00022603"/>
    </source>
</evidence>
<keyword evidence="2" id="KW-0489">Methyltransferase</keyword>
<keyword evidence="8" id="KW-1185">Reference proteome</keyword>
<reference evidence="7 8" key="1">
    <citation type="submission" date="2006-08" db="EMBL/GenBank/DDBJ databases">
        <title>Complete sequence of Maricaulis maris MCS10.</title>
        <authorList>
            <consortium name="US DOE Joint Genome Institute"/>
            <person name="Copeland A."/>
            <person name="Lucas S."/>
            <person name="Lapidus A."/>
            <person name="Barry K."/>
            <person name="Detter J.C."/>
            <person name="Glavina del Rio T."/>
            <person name="Hammon N."/>
            <person name="Israni S."/>
            <person name="Dalin E."/>
            <person name="Tice H."/>
            <person name="Pitluck S."/>
            <person name="Saunders E."/>
            <person name="Brettin T."/>
            <person name="Bruce D."/>
            <person name="Han C."/>
            <person name="Tapia R."/>
            <person name="Gilna P."/>
            <person name="Schmutz J."/>
            <person name="Larimer F."/>
            <person name="Land M."/>
            <person name="Hauser L."/>
            <person name="Kyrpides N."/>
            <person name="Mikhailova N."/>
            <person name="Viollier P."/>
            <person name="Stephens C."/>
            <person name="Richardson P."/>
        </authorList>
    </citation>
    <scope>NUCLEOTIDE SEQUENCE [LARGE SCALE GENOMIC DNA]</scope>
    <source>
        <strain evidence="7 8">MCS10</strain>
    </source>
</reference>
<evidence type="ECO:0000256" key="1">
    <source>
        <dbReference type="ARBA" id="ARBA00010815"/>
    </source>
</evidence>
<keyword evidence="4" id="KW-0949">S-adenosyl-L-methionine</keyword>
<dbReference type="RefSeq" id="WP_011642211.1">
    <property type="nucleotide sequence ID" value="NC_008347.1"/>
</dbReference>
<evidence type="ECO:0000256" key="3">
    <source>
        <dbReference type="ARBA" id="ARBA00022679"/>
    </source>
</evidence>
<dbReference type="AlphaFoldDB" id="Q0AT23"/>
<dbReference type="STRING" id="394221.Mmar10_0271"/>
<sequence>MDAYSNQSAKNAAQPSRLQAFAARRIARSLAGLTAFRLRVELPGGYIFHIGPETASACADWKVRKWNALLRIAASGVLGFSEGYVHDEWHTSDLPGLLTALALELDSNVDIDRKNGPSRLLARLQHGLNGNTRRGSRRNIAYHYDLGNAFYRHWLDESMTYSSALFETDDESLEIAQTRKYRRICERLGLKPGDRVLEIGCGWGGFAEVAAREFGCHVTGLTLSVAQLDYARGRLEAANLADRVDFRLQDYRDVNETFDAIASIEMFEAVGEANWPTYYAQLNHCLKPGGRAALQVITIREDDFAGYRTSADFIQKYVFPGGMLPPASRLAELASSVGLAPISTEMFASSYAQTLARWHRAYRASRPDLEAMGFDAKFDRIWRFYLAYCEAGFTTGRIDVGHFVYLKPETSGN</sequence>
<evidence type="ECO:0000256" key="5">
    <source>
        <dbReference type="ARBA" id="ARBA00023098"/>
    </source>
</evidence>
<dbReference type="eggNOG" id="COG2230">
    <property type="taxonomic scope" value="Bacteria"/>
</dbReference>
<comment type="similarity">
    <text evidence="1">Belongs to the CFA/CMAS family.</text>
</comment>
<dbReference type="EMBL" id="CP000449">
    <property type="protein sequence ID" value="ABI64564.1"/>
    <property type="molecule type" value="Genomic_DNA"/>
</dbReference>
<dbReference type="HOGENOM" id="CLU_026434_0_2_5"/>
<dbReference type="PANTHER" id="PTHR43667:SF2">
    <property type="entry name" value="FATTY ACID C-METHYL TRANSFERASE"/>
    <property type="match status" value="1"/>
</dbReference>
<name>Q0AT23_MARMM</name>
<evidence type="ECO:0000256" key="4">
    <source>
        <dbReference type="ARBA" id="ARBA00022691"/>
    </source>
</evidence>
<dbReference type="GO" id="GO:0032259">
    <property type="term" value="P:methylation"/>
    <property type="evidence" value="ECO:0007669"/>
    <property type="project" value="UniProtKB-KW"/>
</dbReference>
<evidence type="ECO:0000313" key="7">
    <source>
        <dbReference type="EMBL" id="ABI64564.1"/>
    </source>
</evidence>
<dbReference type="GO" id="GO:0008168">
    <property type="term" value="F:methyltransferase activity"/>
    <property type="evidence" value="ECO:0007669"/>
    <property type="project" value="UniProtKB-KW"/>
</dbReference>
<dbReference type="Pfam" id="PF02353">
    <property type="entry name" value="CMAS"/>
    <property type="match status" value="1"/>
</dbReference>
<dbReference type="InterPro" id="IPR029063">
    <property type="entry name" value="SAM-dependent_MTases_sf"/>
</dbReference>
<dbReference type="GO" id="GO:0008610">
    <property type="term" value="P:lipid biosynthetic process"/>
    <property type="evidence" value="ECO:0007669"/>
    <property type="project" value="InterPro"/>
</dbReference>
<dbReference type="Gene3D" id="3.40.50.150">
    <property type="entry name" value="Vaccinia Virus protein VP39"/>
    <property type="match status" value="1"/>
</dbReference>
<dbReference type="InterPro" id="IPR050723">
    <property type="entry name" value="CFA/CMAS"/>
</dbReference>
<dbReference type="InterPro" id="IPR003333">
    <property type="entry name" value="CMAS"/>
</dbReference>
<evidence type="ECO:0000256" key="6">
    <source>
        <dbReference type="PIRSR" id="PIRSR003085-1"/>
    </source>
</evidence>
<keyword evidence="5" id="KW-0443">Lipid metabolism</keyword>
<evidence type="ECO:0000313" key="8">
    <source>
        <dbReference type="Proteomes" id="UP000001964"/>
    </source>
</evidence>